<dbReference type="EMBL" id="BARW01018613">
    <property type="protein sequence ID" value="GAJ00791.1"/>
    <property type="molecule type" value="Genomic_DNA"/>
</dbReference>
<gene>
    <name evidence="1" type="ORF">S12H4_31831</name>
</gene>
<comment type="caution">
    <text evidence="1">The sequence shown here is derived from an EMBL/GenBank/DDBJ whole genome shotgun (WGS) entry which is preliminary data.</text>
</comment>
<feature type="non-terminal residue" evidence="1">
    <location>
        <position position="1"/>
    </location>
</feature>
<evidence type="ECO:0000313" key="1">
    <source>
        <dbReference type="EMBL" id="GAJ00791.1"/>
    </source>
</evidence>
<accession>X1ULL7</accession>
<organism evidence="1">
    <name type="scientific">marine sediment metagenome</name>
    <dbReference type="NCBI Taxonomy" id="412755"/>
    <lineage>
        <taxon>unclassified sequences</taxon>
        <taxon>metagenomes</taxon>
        <taxon>ecological metagenomes</taxon>
    </lineage>
</organism>
<sequence>RDLLIVGEPDSLKQRWETIVKDVEQVDTLSERLLKEPKGKNFEVPDSVKWIVPIVCGPFAEWVPSSSQKWWLYEDIPRVLTPDELLETIARVKNGDFPQYRLPRSPFCLPRGGCVP</sequence>
<dbReference type="AlphaFoldDB" id="X1ULL7"/>
<reference evidence="1" key="1">
    <citation type="journal article" date="2014" name="Front. Microbiol.">
        <title>High frequency of phylogenetically diverse reductive dehalogenase-homologous genes in deep subseafloor sedimentary metagenomes.</title>
        <authorList>
            <person name="Kawai M."/>
            <person name="Futagami T."/>
            <person name="Toyoda A."/>
            <person name="Takaki Y."/>
            <person name="Nishi S."/>
            <person name="Hori S."/>
            <person name="Arai W."/>
            <person name="Tsubouchi T."/>
            <person name="Morono Y."/>
            <person name="Uchiyama I."/>
            <person name="Ito T."/>
            <person name="Fujiyama A."/>
            <person name="Inagaki F."/>
            <person name="Takami H."/>
        </authorList>
    </citation>
    <scope>NUCLEOTIDE SEQUENCE</scope>
    <source>
        <strain evidence="1">Expedition CK06-06</strain>
    </source>
</reference>
<protein>
    <submittedName>
        <fullName evidence="1">Uncharacterized protein</fullName>
    </submittedName>
</protein>
<name>X1ULL7_9ZZZZ</name>
<proteinExistence type="predicted"/>